<feature type="transmembrane region" description="Helical" evidence="7">
    <location>
        <begin position="63"/>
        <end position="84"/>
    </location>
</feature>
<name>A0A1H0ATH3_9FIRM</name>
<proteinExistence type="inferred from homology"/>
<keyword evidence="3" id="KW-1003">Cell membrane</keyword>
<feature type="domain" description="EamA" evidence="8">
    <location>
        <begin position="150"/>
        <end position="282"/>
    </location>
</feature>
<comment type="similarity">
    <text evidence="2">Belongs to the EamA transporter family.</text>
</comment>
<keyword evidence="10" id="KW-1185">Reference proteome</keyword>
<evidence type="ECO:0000256" key="6">
    <source>
        <dbReference type="ARBA" id="ARBA00023136"/>
    </source>
</evidence>
<dbReference type="InterPro" id="IPR051258">
    <property type="entry name" value="Diverse_Substrate_Transporter"/>
</dbReference>
<dbReference type="RefSeq" id="WP_091652707.1">
    <property type="nucleotide sequence ID" value="NZ_FNHQ01000042.1"/>
</dbReference>
<evidence type="ECO:0000256" key="7">
    <source>
        <dbReference type="SAM" id="Phobius"/>
    </source>
</evidence>
<dbReference type="Proteomes" id="UP000199309">
    <property type="component" value="Unassembled WGS sequence"/>
</dbReference>
<dbReference type="PANTHER" id="PTHR42920:SF5">
    <property type="entry name" value="EAMA DOMAIN-CONTAINING PROTEIN"/>
    <property type="match status" value="1"/>
</dbReference>
<gene>
    <name evidence="9" type="ORF">SAMN05660299_02591</name>
</gene>
<feature type="transmembrane region" description="Helical" evidence="7">
    <location>
        <begin position="245"/>
        <end position="263"/>
    </location>
</feature>
<keyword evidence="5 7" id="KW-1133">Transmembrane helix</keyword>
<feature type="transmembrane region" description="Helical" evidence="7">
    <location>
        <begin position="90"/>
        <end position="116"/>
    </location>
</feature>
<dbReference type="GO" id="GO:0005886">
    <property type="term" value="C:plasma membrane"/>
    <property type="evidence" value="ECO:0007669"/>
    <property type="project" value="UniProtKB-SubCell"/>
</dbReference>
<comment type="subcellular location">
    <subcellularLocation>
        <location evidence="1">Cell membrane</location>
        <topology evidence="1">Multi-pass membrane protein</topology>
    </subcellularLocation>
</comment>
<protein>
    <submittedName>
        <fullName evidence="9">EamA-like transporter family protein</fullName>
    </submittedName>
</protein>
<evidence type="ECO:0000256" key="3">
    <source>
        <dbReference type="ARBA" id="ARBA00022475"/>
    </source>
</evidence>
<feature type="domain" description="EamA" evidence="8">
    <location>
        <begin position="5"/>
        <end position="140"/>
    </location>
</feature>
<dbReference type="Pfam" id="PF00892">
    <property type="entry name" value="EamA"/>
    <property type="match status" value="2"/>
</dbReference>
<dbReference type="OrthoDB" id="9804865at2"/>
<evidence type="ECO:0000256" key="1">
    <source>
        <dbReference type="ARBA" id="ARBA00004651"/>
    </source>
</evidence>
<feature type="transmembrane region" description="Helical" evidence="7">
    <location>
        <begin position="213"/>
        <end position="233"/>
    </location>
</feature>
<sequence length="298" mass="32605">MKYRLLLLLAAFIWGTAFVAQRISTETIGPFSYNGIRFALAAISLLPLIIWQKNSLLVHPRKIPSHLSLPIACTMLGFVLFAGASLQQIGIFYTSVAKAGFITSLYIIVVPILGLFLHNPLRFSHIAGCIVAVIGLYFLSYHTTGQVLNFGDVLELCGVIFWSLHILLVSRLVRYYPGILLASGQFAVCSCFNFLAIAITGESLSWSMVLLTWLPLVYGGVFSGGIAYTLQILGQARVVATEASLLLSFEMIFSALAAFLILGETLTVRELFGCFLMAAGIFAAQVPSRIVWQGLHFK</sequence>
<keyword evidence="4 7" id="KW-0812">Transmembrane</keyword>
<dbReference type="PANTHER" id="PTHR42920">
    <property type="entry name" value="OS03G0707200 PROTEIN-RELATED"/>
    <property type="match status" value="1"/>
</dbReference>
<keyword evidence="6 7" id="KW-0472">Membrane</keyword>
<evidence type="ECO:0000256" key="2">
    <source>
        <dbReference type="ARBA" id="ARBA00007362"/>
    </source>
</evidence>
<dbReference type="AlphaFoldDB" id="A0A1H0ATH3"/>
<evidence type="ECO:0000313" key="9">
    <source>
        <dbReference type="EMBL" id="SDN36778.1"/>
    </source>
</evidence>
<dbReference type="InterPro" id="IPR000620">
    <property type="entry name" value="EamA_dom"/>
</dbReference>
<feature type="transmembrane region" description="Helical" evidence="7">
    <location>
        <begin position="123"/>
        <end position="141"/>
    </location>
</feature>
<evidence type="ECO:0000256" key="5">
    <source>
        <dbReference type="ARBA" id="ARBA00022989"/>
    </source>
</evidence>
<accession>A0A1H0ATH3</accession>
<reference evidence="9 10" key="1">
    <citation type="submission" date="2016-10" db="EMBL/GenBank/DDBJ databases">
        <authorList>
            <person name="de Groot N.N."/>
        </authorList>
    </citation>
    <scope>NUCLEOTIDE SEQUENCE [LARGE SCALE GENOMIC DNA]</scope>
    <source>
        <strain evidence="9 10">DSM 16981</strain>
    </source>
</reference>
<dbReference type="EMBL" id="FNHQ01000042">
    <property type="protein sequence ID" value="SDN36778.1"/>
    <property type="molecule type" value="Genomic_DNA"/>
</dbReference>
<dbReference type="SUPFAM" id="SSF103481">
    <property type="entry name" value="Multidrug resistance efflux transporter EmrE"/>
    <property type="match status" value="2"/>
</dbReference>
<feature type="transmembrane region" description="Helical" evidence="7">
    <location>
        <begin position="30"/>
        <end position="51"/>
    </location>
</feature>
<dbReference type="InterPro" id="IPR037185">
    <property type="entry name" value="EmrE-like"/>
</dbReference>
<evidence type="ECO:0000313" key="10">
    <source>
        <dbReference type="Proteomes" id="UP000199309"/>
    </source>
</evidence>
<feature type="transmembrane region" description="Helical" evidence="7">
    <location>
        <begin position="180"/>
        <end position="201"/>
    </location>
</feature>
<dbReference type="STRING" id="349095.SAMN05660299_02591"/>
<evidence type="ECO:0000259" key="8">
    <source>
        <dbReference type="Pfam" id="PF00892"/>
    </source>
</evidence>
<feature type="transmembrane region" description="Helical" evidence="7">
    <location>
        <begin position="153"/>
        <end position="173"/>
    </location>
</feature>
<organism evidence="9 10">
    <name type="scientific">Megasphaera paucivorans</name>
    <dbReference type="NCBI Taxonomy" id="349095"/>
    <lineage>
        <taxon>Bacteria</taxon>
        <taxon>Bacillati</taxon>
        <taxon>Bacillota</taxon>
        <taxon>Negativicutes</taxon>
        <taxon>Veillonellales</taxon>
        <taxon>Veillonellaceae</taxon>
        <taxon>Megasphaera</taxon>
    </lineage>
</organism>
<evidence type="ECO:0000256" key="4">
    <source>
        <dbReference type="ARBA" id="ARBA00022692"/>
    </source>
</evidence>